<comment type="caution">
    <text evidence="2">The sequence shown here is derived from an EMBL/GenBank/DDBJ whole genome shotgun (WGS) entry which is preliminary data.</text>
</comment>
<sequence>MHAATSHLPRALPQFLPSARDGLQRFGLLHQPGAGRAVRGRVLFVHAFAEEMNKARRMAALQAQALARAGFWVLQIDLLGCGDSDGDFGDASWAAWQDDVRIGAEQLRHCGSSPLWLWGMRAGALLAAEVASQLPEPAHCLFWQPASSGKQLLQQFLRLKTASGLISGQGKGAMAEVQAQLDAGASVEVAGYQLPAALAKGLEKSRLTPPALAEASPPRHLLWFELSTQAEASFSPVAQQAHEAWRAAGWQLEAAMLQGPQFWQTTEIEEAPALLAATLAAMERHAG</sequence>
<dbReference type="NCBIfam" id="TIGR03101">
    <property type="entry name" value="hydr2_PEP"/>
    <property type="match status" value="1"/>
</dbReference>
<feature type="domain" description="Serine aminopeptidase S33" evidence="1">
    <location>
        <begin position="38"/>
        <end position="137"/>
    </location>
</feature>
<evidence type="ECO:0000259" key="1">
    <source>
        <dbReference type="Pfam" id="PF12146"/>
    </source>
</evidence>
<organism evidence="2 3">
    <name type="scientific">Roseateles aquae</name>
    <dbReference type="NCBI Taxonomy" id="3077235"/>
    <lineage>
        <taxon>Bacteria</taxon>
        <taxon>Pseudomonadati</taxon>
        <taxon>Pseudomonadota</taxon>
        <taxon>Betaproteobacteria</taxon>
        <taxon>Burkholderiales</taxon>
        <taxon>Sphaerotilaceae</taxon>
        <taxon>Roseateles</taxon>
    </lineage>
</organism>
<dbReference type="SUPFAM" id="SSF53474">
    <property type="entry name" value="alpha/beta-Hydrolases"/>
    <property type="match status" value="1"/>
</dbReference>
<dbReference type="Pfam" id="PF12146">
    <property type="entry name" value="Hydrolase_4"/>
    <property type="match status" value="1"/>
</dbReference>
<dbReference type="InterPro" id="IPR022742">
    <property type="entry name" value="Hydrolase_4"/>
</dbReference>
<proteinExistence type="predicted"/>
<dbReference type="EMBL" id="JAVXZY010000001">
    <property type="protein sequence ID" value="MDT8997925.1"/>
    <property type="molecule type" value="Genomic_DNA"/>
</dbReference>
<protein>
    <submittedName>
        <fullName evidence="2">Hydrolase 2, exosortase A system-associated</fullName>
    </submittedName>
</protein>
<dbReference type="InterPro" id="IPR029058">
    <property type="entry name" value="AB_hydrolase_fold"/>
</dbReference>
<evidence type="ECO:0000313" key="2">
    <source>
        <dbReference type="EMBL" id="MDT8997925.1"/>
    </source>
</evidence>
<name>A0ABU3P5S0_9BURK</name>
<dbReference type="InterPro" id="IPR017532">
    <property type="entry name" value="Hydrolase-2_PEP"/>
</dbReference>
<evidence type="ECO:0000313" key="3">
    <source>
        <dbReference type="Proteomes" id="UP001246372"/>
    </source>
</evidence>
<dbReference type="GO" id="GO:0016787">
    <property type="term" value="F:hydrolase activity"/>
    <property type="evidence" value="ECO:0007669"/>
    <property type="project" value="UniProtKB-KW"/>
</dbReference>
<accession>A0ABU3P5S0</accession>
<keyword evidence="3" id="KW-1185">Reference proteome</keyword>
<reference evidence="2" key="1">
    <citation type="submission" date="2023-09" db="EMBL/GenBank/DDBJ databases">
        <title>Paucibacter sp. APW11 Genome sequencing and assembly.</title>
        <authorList>
            <person name="Kim I."/>
        </authorList>
    </citation>
    <scope>NUCLEOTIDE SEQUENCE</scope>
    <source>
        <strain evidence="2">APW11</strain>
    </source>
</reference>
<gene>
    <name evidence="2" type="ORF">RQP53_01405</name>
</gene>
<dbReference type="Proteomes" id="UP001246372">
    <property type="component" value="Unassembled WGS sequence"/>
</dbReference>
<dbReference type="Gene3D" id="3.40.50.1820">
    <property type="entry name" value="alpha/beta hydrolase"/>
    <property type="match status" value="1"/>
</dbReference>
<keyword evidence="2" id="KW-0378">Hydrolase</keyword>
<dbReference type="RefSeq" id="WP_315648182.1">
    <property type="nucleotide sequence ID" value="NZ_JAVXZY010000001.1"/>
</dbReference>